<dbReference type="Gene3D" id="3.40.50.1000">
    <property type="entry name" value="HAD superfamily/HAD-like"/>
    <property type="match status" value="1"/>
</dbReference>
<feature type="binding site" evidence="10">
    <location>
        <position position="14"/>
    </location>
    <ligand>
        <name>Mg(2+)</name>
        <dbReference type="ChEBI" id="CHEBI:18420"/>
    </ligand>
</feature>
<feature type="binding site" evidence="10">
    <location>
        <position position="16"/>
    </location>
    <ligand>
        <name>Mg(2+)</name>
        <dbReference type="ChEBI" id="CHEBI:18420"/>
    </ligand>
</feature>
<dbReference type="AlphaFoldDB" id="A0A1H8ARM4"/>
<comment type="similarity">
    <text evidence="4 10">Belongs to the HAD-like hydrolase superfamily. CbbY/CbbZ/Gph/YieH family.</text>
</comment>
<dbReference type="GO" id="GO:0005975">
    <property type="term" value="P:carbohydrate metabolic process"/>
    <property type="evidence" value="ECO:0007669"/>
    <property type="project" value="InterPro"/>
</dbReference>
<comment type="pathway">
    <text evidence="3 10">Organic acid metabolism; glycolate biosynthesis; glycolate from 2-phosphoglycolate: step 1/1.</text>
</comment>
<keyword evidence="9 10" id="KW-0119">Carbohydrate metabolism</keyword>
<evidence type="ECO:0000256" key="3">
    <source>
        <dbReference type="ARBA" id="ARBA00004818"/>
    </source>
</evidence>
<comment type="function">
    <text evidence="10">Specifically catalyzes the dephosphorylation of 2-phosphoglycolate. Is involved in the dissimilation of the intracellular 2-phosphoglycolate formed during the DNA repair of 3'-phosphoglycolate ends, a major class of DNA lesions induced by oxidative stress.</text>
</comment>
<dbReference type="InterPro" id="IPR041492">
    <property type="entry name" value="HAD_2"/>
</dbReference>
<dbReference type="UniPathway" id="UPA00865">
    <property type="reaction ID" value="UER00834"/>
</dbReference>
<gene>
    <name evidence="11" type="ORF">SAMN04488003_10413</name>
</gene>
<protein>
    <recommendedName>
        <fullName evidence="5 10">Phosphoglycolate phosphatase</fullName>
        <shortName evidence="10">PGP</shortName>
        <shortName evidence="10">PGPase</shortName>
        <ecNumber evidence="5 10">3.1.3.18</ecNumber>
    </recommendedName>
</protein>
<dbReference type="EMBL" id="FOCI01000004">
    <property type="protein sequence ID" value="SEM73372.1"/>
    <property type="molecule type" value="Genomic_DNA"/>
</dbReference>
<dbReference type="GO" id="GO:0005829">
    <property type="term" value="C:cytosol"/>
    <property type="evidence" value="ECO:0007669"/>
    <property type="project" value="TreeGrafter"/>
</dbReference>
<feature type="binding site" evidence="10">
    <location>
        <position position="172"/>
    </location>
    <ligand>
        <name>Mg(2+)</name>
        <dbReference type="ChEBI" id="CHEBI:18420"/>
    </ligand>
</feature>
<dbReference type="InterPro" id="IPR037512">
    <property type="entry name" value="PGPase_prok"/>
</dbReference>
<sequence length="228" mass="23800">MPVHDARPGGIVFDLDGTLIDSAPDIHAAVNRMLAGIGAAPLDMPTVVSFIGHGLPHLVGLVRAHHGIDAGEQPRMLAAMMTQYAAHPVALTRPYPGVVAALTRLQAAGHPLGLCTNKPVAATHAILDALDLSRFFAAVIGGDSLPVRKPDPAPLHAAFAALPAARLVYVGDSEVDAQTSHAAQVPFALFTRGYRKSPVADLAHVVAFDDFADLPAHVADLQHALTQC</sequence>
<evidence type="ECO:0000256" key="10">
    <source>
        <dbReference type="HAMAP-Rule" id="MF_00495"/>
    </source>
</evidence>
<dbReference type="InterPro" id="IPR050155">
    <property type="entry name" value="HAD-like_hydrolase_sf"/>
</dbReference>
<keyword evidence="6 10" id="KW-0479">Metal-binding</keyword>
<proteinExistence type="inferred from homology"/>
<dbReference type="Gene3D" id="1.10.150.240">
    <property type="entry name" value="Putative phosphatase, domain 2"/>
    <property type="match status" value="1"/>
</dbReference>
<evidence type="ECO:0000256" key="7">
    <source>
        <dbReference type="ARBA" id="ARBA00022801"/>
    </source>
</evidence>
<keyword evidence="12" id="KW-1185">Reference proteome</keyword>
<dbReference type="HAMAP" id="MF_00495">
    <property type="entry name" value="GPH_hydrolase_bact"/>
    <property type="match status" value="1"/>
</dbReference>
<dbReference type="PANTHER" id="PTHR43434">
    <property type="entry name" value="PHOSPHOGLYCOLATE PHOSPHATASE"/>
    <property type="match status" value="1"/>
</dbReference>
<keyword evidence="8 10" id="KW-0460">Magnesium</keyword>
<dbReference type="Proteomes" id="UP000199585">
    <property type="component" value="Unassembled WGS sequence"/>
</dbReference>
<comment type="catalytic activity">
    <reaction evidence="1 10">
        <text>2-phosphoglycolate + H2O = glycolate + phosphate</text>
        <dbReference type="Rhea" id="RHEA:14369"/>
        <dbReference type="ChEBI" id="CHEBI:15377"/>
        <dbReference type="ChEBI" id="CHEBI:29805"/>
        <dbReference type="ChEBI" id="CHEBI:43474"/>
        <dbReference type="ChEBI" id="CHEBI:58033"/>
        <dbReference type="EC" id="3.1.3.18"/>
    </reaction>
</comment>
<dbReference type="PRINTS" id="PR00413">
    <property type="entry name" value="HADHALOGNASE"/>
</dbReference>
<evidence type="ECO:0000256" key="8">
    <source>
        <dbReference type="ARBA" id="ARBA00022842"/>
    </source>
</evidence>
<evidence type="ECO:0000256" key="2">
    <source>
        <dbReference type="ARBA" id="ARBA00001946"/>
    </source>
</evidence>
<evidence type="ECO:0000256" key="6">
    <source>
        <dbReference type="ARBA" id="ARBA00022723"/>
    </source>
</evidence>
<dbReference type="SUPFAM" id="SSF56784">
    <property type="entry name" value="HAD-like"/>
    <property type="match status" value="1"/>
</dbReference>
<evidence type="ECO:0000256" key="5">
    <source>
        <dbReference type="ARBA" id="ARBA00013078"/>
    </source>
</evidence>
<dbReference type="GO" id="GO:0008967">
    <property type="term" value="F:phosphoglycolate phosphatase activity"/>
    <property type="evidence" value="ECO:0007669"/>
    <property type="project" value="UniProtKB-UniRule"/>
</dbReference>
<evidence type="ECO:0000313" key="12">
    <source>
        <dbReference type="Proteomes" id="UP000199585"/>
    </source>
</evidence>
<dbReference type="SFLD" id="SFLDS00003">
    <property type="entry name" value="Haloacid_Dehalogenase"/>
    <property type="match status" value="1"/>
</dbReference>
<feature type="active site" description="Nucleophile" evidence="10">
    <location>
        <position position="14"/>
    </location>
</feature>
<keyword evidence="7 10" id="KW-0378">Hydrolase</keyword>
<dbReference type="NCBIfam" id="TIGR01549">
    <property type="entry name" value="HAD-SF-IA-v1"/>
    <property type="match status" value="1"/>
</dbReference>
<dbReference type="EC" id="3.1.3.18" evidence="5 10"/>
<name>A0A1H8ARM4_9RHOB</name>
<dbReference type="InterPro" id="IPR023198">
    <property type="entry name" value="PGP-like_dom2"/>
</dbReference>
<evidence type="ECO:0000256" key="4">
    <source>
        <dbReference type="ARBA" id="ARBA00006171"/>
    </source>
</evidence>
<dbReference type="GO" id="GO:0046872">
    <property type="term" value="F:metal ion binding"/>
    <property type="evidence" value="ECO:0007669"/>
    <property type="project" value="UniProtKB-KW"/>
</dbReference>
<dbReference type="Pfam" id="PF13419">
    <property type="entry name" value="HAD_2"/>
    <property type="match status" value="1"/>
</dbReference>
<dbReference type="InterPro" id="IPR006439">
    <property type="entry name" value="HAD-SF_hydro_IA"/>
</dbReference>
<dbReference type="GO" id="GO:0046295">
    <property type="term" value="P:glycolate biosynthetic process"/>
    <property type="evidence" value="ECO:0007669"/>
    <property type="project" value="UniProtKB-UniRule"/>
</dbReference>
<dbReference type="RefSeq" id="WP_089899302.1">
    <property type="nucleotide sequence ID" value="NZ_FOCI01000004.1"/>
</dbReference>
<dbReference type="NCBIfam" id="TIGR01449">
    <property type="entry name" value="PGP_bact"/>
    <property type="match status" value="1"/>
</dbReference>
<dbReference type="PANTHER" id="PTHR43434:SF1">
    <property type="entry name" value="PHOSPHOGLYCOLATE PHOSPHATASE"/>
    <property type="match status" value="1"/>
</dbReference>
<evidence type="ECO:0000256" key="9">
    <source>
        <dbReference type="ARBA" id="ARBA00023277"/>
    </source>
</evidence>
<reference evidence="11 12" key="1">
    <citation type="submission" date="2016-10" db="EMBL/GenBank/DDBJ databases">
        <authorList>
            <person name="de Groot N.N."/>
        </authorList>
    </citation>
    <scope>NUCLEOTIDE SEQUENCE [LARGE SCALE GENOMIC DNA]</scope>
    <source>
        <strain evidence="11 12">DSM 16213</strain>
    </source>
</reference>
<dbReference type="GO" id="GO:0006281">
    <property type="term" value="P:DNA repair"/>
    <property type="evidence" value="ECO:0007669"/>
    <property type="project" value="TreeGrafter"/>
</dbReference>
<dbReference type="STRING" id="245187.SAMN04488003_10413"/>
<organism evidence="11 12">
    <name type="scientific">Loktanella fryxellensis</name>
    <dbReference type="NCBI Taxonomy" id="245187"/>
    <lineage>
        <taxon>Bacteria</taxon>
        <taxon>Pseudomonadati</taxon>
        <taxon>Pseudomonadota</taxon>
        <taxon>Alphaproteobacteria</taxon>
        <taxon>Rhodobacterales</taxon>
        <taxon>Roseobacteraceae</taxon>
        <taxon>Loktanella</taxon>
    </lineage>
</organism>
<dbReference type="InterPro" id="IPR036412">
    <property type="entry name" value="HAD-like_sf"/>
</dbReference>
<dbReference type="OrthoDB" id="9793014at2"/>
<comment type="cofactor">
    <cofactor evidence="2 10">
        <name>Mg(2+)</name>
        <dbReference type="ChEBI" id="CHEBI:18420"/>
    </cofactor>
</comment>
<accession>A0A1H8ARM4</accession>
<evidence type="ECO:0000313" key="11">
    <source>
        <dbReference type="EMBL" id="SEM73372.1"/>
    </source>
</evidence>
<dbReference type="SFLD" id="SFLDG01129">
    <property type="entry name" value="C1.5:_HAD__Beta-PGM__Phosphata"/>
    <property type="match status" value="1"/>
</dbReference>
<dbReference type="InterPro" id="IPR023214">
    <property type="entry name" value="HAD_sf"/>
</dbReference>
<evidence type="ECO:0000256" key="1">
    <source>
        <dbReference type="ARBA" id="ARBA00000830"/>
    </source>
</evidence>